<dbReference type="GO" id="GO:0003723">
    <property type="term" value="F:RNA binding"/>
    <property type="evidence" value="ECO:0007669"/>
    <property type="project" value="UniProtKB-KW"/>
</dbReference>
<feature type="region of interest" description="Disordered" evidence="10">
    <location>
        <begin position="497"/>
        <end position="518"/>
    </location>
</feature>
<evidence type="ECO:0000256" key="5">
    <source>
        <dbReference type="ARBA" id="ARBA00022884"/>
    </source>
</evidence>
<keyword evidence="4" id="KW-0747">Spliceosome</keyword>
<evidence type="ECO:0000256" key="6">
    <source>
        <dbReference type="ARBA" id="ARBA00023187"/>
    </source>
</evidence>
<sequence length="1212" mass="131288">MSLADSFLADLDDVLDVRPSAEDAEGDKVKEGLQTGEEEDEKVAVKSDDDGDEVLQEEEEGPSVGVSQLLADEDFLSTMQRIRDVSSAMGEESGEEEDETMKDSDAMTPSTATADGSVAKKAEYELLSKCNTVAVAIDEDIYRVHRHVKKVYSRKFPELESIVSMPLDYLRVVQRLIEKEEAGVFGNASGPNATLDMSKVDLSDLLPNNVIVAVTVTATSSAGSGVRLPAKENDELLANIQAANDLADCKNDIMIFLQGQMAKHAPNLNSLLGAPLAARLISSAGGVDKLAVMPSQNIEHVGAQKKQLSGMGASSAVALKQGLIWQSDVVVMTPPDFKRKAVRLLLGKAAICARVDNSLHINAGAADESARLGKVGVKLREDLLAALAKAQAPPKAREKKPLPRPDELPGPRRGGKRHRAIKEKYGMSEAKKQINRMKFGEEAEEELNMNEAFGKGLGMLSAAAQGAGQGLEGIGRVGQSAAKQDKKRRQLMESMLHNQKLSASRRQRVAASSGNSGLSSSLAFTQFEGIELVDPNRTTENQNKRAAAIDAAHKAAQKQGASQDYFSFVVMRSTLLYCWATPTILAGKSGALERVGRARIPDGLSTSLLEEQTRMFDPEVISALMGSSFIEAVEEQDRDEQAMQKHLEEERTADSHFLKWFDDSHYEEHEQGELKPYYPEVKIRRGFDKLKKFLDMAGQDMFGNLRQQNAILGEQFASLLEKTVGDSMIEDLKALMEVFNAELKLLNDMAKNYKTEALANSDRGKRMTEDSARMVKDVAQEWDKLSMAGDATAEGEAQEILKGNSESVKTQLTSIKASPLISGVNVERDEEMFTKVAGELIGQMRAYVPTNDKMVDEPERMGDIQWSLSTHDFVSRANDIHGFMDLIAKLHLLLKDTAMTMRLQTYVGKDLFTMPWAKGKTDEQQDESHLSAFLGKYASVLGTADQEAYYTDRKERLQKLQVFPRKYGSQGKAAVTGSSGGTGDDEGGDGDDGAVVDDGEEEEASFIEVKRRRRVRRGLDLSKMEEEVSADLDKTGSAVAEADQELSVKGGTKAAGVKNVGTSRHNYEEDDEGEEGDSGGEKYSELDGVKEMYEEEGEERIIDNGLLHAGAAGGSSSFVHKKKVAAQPHSGKSSAVNTPAAAAAATVPGSFVQTDPSDEGEEGENVDEEGEETEQAEDGEGETTADEEGEVSVGGVCSVGMQVVVAGGCLSS</sequence>
<dbReference type="Gene3D" id="1.10.246.90">
    <property type="entry name" value="Nop domain"/>
    <property type="match status" value="1"/>
</dbReference>
<dbReference type="EMBL" id="JAAPAO010000041">
    <property type="protein sequence ID" value="KAF4675888.1"/>
    <property type="molecule type" value="Genomic_DNA"/>
</dbReference>
<feature type="compositionally biased region" description="Acidic residues" evidence="10">
    <location>
        <begin position="1156"/>
        <end position="1190"/>
    </location>
</feature>
<dbReference type="InterPro" id="IPR012976">
    <property type="entry name" value="NOSIC"/>
</dbReference>
<feature type="region of interest" description="Disordered" evidence="10">
    <location>
        <begin position="1120"/>
        <end position="1193"/>
    </location>
</feature>
<feature type="region of interest" description="Disordered" evidence="10">
    <location>
        <begin position="85"/>
        <end position="114"/>
    </location>
</feature>
<evidence type="ECO:0000313" key="13">
    <source>
        <dbReference type="Proteomes" id="UP000591131"/>
    </source>
</evidence>
<keyword evidence="7" id="KW-0539">Nucleus</keyword>
<dbReference type="PROSITE" id="PS51358">
    <property type="entry name" value="NOP"/>
    <property type="match status" value="1"/>
</dbReference>
<evidence type="ECO:0000256" key="4">
    <source>
        <dbReference type="ARBA" id="ARBA00022728"/>
    </source>
</evidence>
<keyword evidence="13" id="KW-1185">Reference proteome</keyword>
<dbReference type="PANTHER" id="PTHR13904:SF0">
    <property type="entry name" value="U4_U6 SMALL NUCLEAR RIBONUCLEOPROTEIN PRP31"/>
    <property type="match status" value="1"/>
</dbReference>
<dbReference type="InterPro" id="IPR002687">
    <property type="entry name" value="Nop_dom"/>
</dbReference>
<reference evidence="12 13" key="1">
    <citation type="submission" date="2020-04" db="EMBL/GenBank/DDBJ databases">
        <title>Perkinsus chesapeaki whole genome sequence.</title>
        <authorList>
            <person name="Bogema D.R."/>
        </authorList>
    </citation>
    <scope>NUCLEOTIDE SEQUENCE [LARGE SCALE GENOMIC DNA]</scope>
    <source>
        <strain evidence="12">ATCC PRA-425</strain>
    </source>
</reference>
<dbReference type="OrthoDB" id="4771285at2759"/>
<comment type="caution">
    <text evidence="12">The sequence shown here is derived from an EMBL/GenBank/DDBJ whole genome shotgun (WGS) entry which is preliminary data.</text>
</comment>
<organism evidence="12 13">
    <name type="scientific">Perkinsus chesapeaki</name>
    <name type="common">Clam parasite</name>
    <name type="synonym">Perkinsus andrewsi</name>
    <dbReference type="NCBI Taxonomy" id="330153"/>
    <lineage>
        <taxon>Eukaryota</taxon>
        <taxon>Sar</taxon>
        <taxon>Alveolata</taxon>
        <taxon>Perkinsozoa</taxon>
        <taxon>Perkinsea</taxon>
        <taxon>Perkinsida</taxon>
        <taxon>Perkinsidae</taxon>
        <taxon>Perkinsus</taxon>
    </lineage>
</organism>
<dbReference type="InterPro" id="IPR027105">
    <property type="entry name" value="Prp31"/>
</dbReference>
<dbReference type="Gene3D" id="1.10.287.4070">
    <property type="match status" value="1"/>
</dbReference>
<feature type="compositionally biased region" description="Basic and acidic residues" evidence="10">
    <location>
        <begin position="395"/>
        <end position="410"/>
    </location>
</feature>
<evidence type="ECO:0000256" key="8">
    <source>
        <dbReference type="ARBA" id="ARBA00023274"/>
    </source>
</evidence>
<feature type="domain" description="Nop" evidence="11">
    <location>
        <begin position="264"/>
        <end position="392"/>
    </location>
</feature>
<keyword evidence="5" id="KW-0694">RNA-binding</keyword>
<dbReference type="Proteomes" id="UP000591131">
    <property type="component" value="Unassembled WGS sequence"/>
</dbReference>
<comment type="subcellular location">
    <subcellularLocation>
        <location evidence="1">Nucleus</location>
    </subcellularLocation>
</comment>
<dbReference type="InterPro" id="IPR019175">
    <property type="entry name" value="Prp31_C"/>
</dbReference>
<feature type="compositionally biased region" description="Acidic residues" evidence="10">
    <location>
        <begin position="49"/>
        <end position="61"/>
    </location>
</feature>
<keyword evidence="8 12" id="KW-0687">Ribonucleoprotein</keyword>
<evidence type="ECO:0000256" key="10">
    <source>
        <dbReference type="SAM" id="MobiDB-lite"/>
    </source>
</evidence>
<dbReference type="InterPro" id="IPR036070">
    <property type="entry name" value="Nop_dom_sf"/>
</dbReference>
<evidence type="ECO:0000259" key="11">
    <source>
        <dbReference type="PROSITE" id="PS51358"/>
    </source>
</evidence>
<evidence type="ECO:0000313" key="12">
    <source>
        <dbReference type="EMBL" id="KAF4675888.1"/>
    </source>
</evidence>
<gene>
    <name evidence="12" type="primary">PRPF31</name>
    <name evidence="12" type="ORF">FOL47_007130</name>
</gene>
<dbReference type="PANTHER" id="PTHR13904">
    <property type="entry name" value="PRE-MRNA SPLICING FACTOR PRP31"/>
    <property type="match status" value="1"/>
</dbReference>
<feature type="compositionally biased region" description="Acidic residues" evidence="10">
    <location>
        <begin position="983"/>
        <end position="1005"/>
    </location>
</feature>
<dbReference type="SMART" id="SM00931">
    <property type="entry name" value="NOSIC"/>
    <property type="match status" value="1"/>
</dbReference>
<proteinExistence type="inferred from homology"/>
<feature type="region of interest" description="Disordered" evidence="10">
    <location>
        <begin position="389"/>
        <end position="419"/>
    </location>
</feature>
<evidence type="ECO:0000256" key="2">
    <source>
        <dbReference type="ARBA" id="ARBA00005572"/>
    </source>
</evidence>
<keyword evidence="9" id="KW-0175">Coiled coil</keyword>
<feature type="coiled-coil region" evidence="9">
    <location>
        <begin position="729"/>
        <end position="756"/>
    </location>
</feature>
<name>A0A7J6MW97_PERCH</name>
<dbReference type="SUPFAM" id="SSF89124">
    <property type="entry name" value="Nop domain"/>
    <property type="match status" value="1"/>
</dbReference>
<dbReference type="Pfam" id="PF09785">
    <property type="entry name" value="Prp31_C"/>
    <property type="match status" value="1"/>
</dbReference>
<dbReference type="GO" id="GO:0005687">
    <property type="term" value="C:U4 snRNP"/>
    <property type="evidence" value="ECO:0007669"/>
    <property type="project" value="TreeGrafter"/>
</dbReference>
<accession>A0A7J6MW97</accession>
<dbReference type="GO" id="GO:0071011">
    <property type="term" value="C:precatalytic spliceosome"/>
    <property type="evidence" value="ECO:0007669"/>
    <property type="project" value="TreeGrafter"/>
</dbReference>
<dbReference type="GO" id="GO:0000244">
    <property type="term" value="P:spliceosomal tri-snRNP complex assembly"/>
    <property type="evidence" value="ECO:0007669"/>
    <property type="project" value="InterPro"/>
</dbReference>
<dbReference type="GO" id="GO:0046540">
    <property type="term" value="C:U4/U6 x U5 tri-snRNP complex"/>
    <property type="evidence" value="ECO:0007669"/>
    <property type="project" value="InterPro"/>
</dbReference>
<evidence type="ECO:0000256" key="1">
    <source>
        <dbReference type="ARBA" id="ARBA00004123"/>
    </source>
</evidence>
<feature type="region of interest" description="Disordered" evidence="10">
    <location>
        <begin position="1"/>
        <end position="68"/>
    </location>
</feature>
<keyword evidence="6" id="KW-0508">mRNA splicing</keyword>
<feature type="compositionally biased region" description="Basic and acidic residues" evidence="10">
    <location>
        <begin position="15"/>
        <end position="31"/>
    </location>
</feature>
<dbReference type="Pfam" id="PF01798">
    <property type="entry name" value="Nop"/>
    <property type="match status" value="1"/>
</dbReference>
<keyword evidence="3" id="KW-0507">mRNA processing</keyword>
<comment type="similarity">
    <text evidence="2">Belongs to the PRP31 family.</text>
</comment>
<feature type="region of interest" description="Disordered" evidence="10">
    <location>
        <begin position="1043"/>
        <end position="1083"/>
    </location>
</feature>
<dbReference type="AlphaFoldDB" id="A0A7J6MW97"/>
<protein>
    <submittedName>
        <fullName evidence="12">U4/U6 small nuclear ribonucleoprotein Prp31</fullName>
    </submittedName>
</protein>
<feature type="compositionally biased region" description="Low complexity" evidence="10">
    <location>
        <begin position="509"/>
        <end position="518"/>
    </location>
</feature>
<evidence type="ECO:0000256" key="7">
    <source>
        <dbReference type="ARBA" id="ARBA00023242"/>
    </source>
</evidence>
<dbReference type="InterPro" id="IPR042239">
    <property type="entry name" value="Nop_C"/>
</dbReference>
<feature type="region of interest" description="Disordered" evidence="10">
    <location>
        <begin position="970"/>
        <end position="1005"/>
    </location>
</feature>
<evidence type="ECO:0000256" key="3">
    <source>
        <dbReference type="ARBA" id="ARBA00022664"/>
    </source>
</evidence>
<evidence type="ECO:0000256" key="9">
    <source>
        <dbReference type="SAM" id="Coils"/>
    </source>
</evidence>
<feature type="compositionally biased region" description="Acidic residues" evidence="10">
    <location>
        <begin position="1068"/>
        <end position="1078"/>
    </location>
</feature>